<comment type="similarity">
    <text evidence="1">Belongs to the iron/ascorbate-dependent oxidoreductase family.</text>
</comment>
<evidence type="ECO:0000256" key="1">
    <source>
        <dbReference type="RuleBase" id="RU003682"/>
    </source>
</evidence>
<dbReference type="InterPro" id="IPR050231">
    <property type="entry name" value="Iron_ascorbate_oxido_reductase"/>
</dbReference>
<name>A0AAD7C231_9AGAR</name>
<reference evidence="3" key="1">
    <citation type="submission" date="2023-03" db="EMBL/GenBank/DDBJ databases">
        <title>Massive genome expansion in bonnet fungi (Mycena s.s.) driven by repeated elements and novel gene families across ecological guilds.</title>
        <authorList>
            <consortium name="Lawrence Berkeley National Laboratory"/>
            <person name="Harder C.B."/>
            <person name="Miyauchi S."/>
            <person name="Viragh M."/>
            <person name="Kuo A."/>
            <person name="Thoen E."/>
            <person name="Andreopoulos B."/>
            <person name="Lu D."/>
            <person name="Skrede I."/>
            <person name="Drula E."/>
            <person name="Henrissat B."/>
            <person name="Morin E."/>
            <person name="Kohler A."/>
            <person name="Barry K."/>
            <person name="LaButti K."/>
            <person name="Morin E."/>
            <person name="Salamov A."/>
            <person name="Lipzen A."/>
            <person name="Mereny Z."/>
            <person name="Hegedus B."/>
            <person name="Baldrian P."/>
            <person name="Stursova M."/>
            <person name="Weitz H."/>
            <person name="Taylor A."/>
            <person name="Grigoriev I.V."/>
            <person name="Nagy L.G."/>
            <person name="Martin F."/>
            <person name="Kauserud H."/>
        </authorList>
    </citation>
    <scope>NUCLEOTIDE SEQUENCE</scope>
    <source>
        <strain evidence="3">9284</strain>
    </source>
</reference>
<dbReference type="Proteomes" id="UP001221142">
    <property type="component" value="Unassembled WGS sequence"/>
</dbReference>
<dbReference type="InterPro" id="IPR027443">
    <property type="entry name" value="IPNS-like_sf"/>
</dbReference>
<keyword evidence="1" id="KW-0479">Metal-binding</keyword>
<keyword evidence="1" id="KW-0560">Oxidoreductase</keyword>
<feature type="domain" description="Fe2OG dioxygenase" evidence="2">
    <location>
        <begin position="181"/>
        <end position="289"/>
    </location>
</feature>
<dbReference type="AlphaFoldDB" id="A0AAD7C231"/>
<protein>
    <submittedName>
        <fullName evidence="3">2OG-Fe-II oxygenase family oxidoreductase</fullName>
    </submittedName>
</protein>
<dbReference type="GO" id="GO:0046872">
    <property type="term" value="F:metal ion binding"/>
    <property type="evidence" value="ECO:0007669"/>
    <property type="project" value="UniProtKB-KW"/>
</dbReference>
<dbReference type="EMBL" id="JARKIF010000007">
    <property type="protein sequence ID" value="KAJ7635340.1"/>
    <property type="molecule type" value="Genomic_DNA"/>
</dbReference>
<dbReference type="Pfam" id="PF03171">
    <property type="entry name" value="2OG-FeII_Oxy"/>
    <property type="match status" value="1"/>
</dbReference>
<proteinExistence type="inferred from homology"/>
<dbReference type="SUPFAM" id="SSF51197">
    <property type="entry name" value="Clavaminate synthase-like"/>
    <property type="match status" value="1"/>
</dbReference>
<dbReference type="PROSITE" id="PS51471">
    <property type="entry name" value="FE2OG_OXY"/>
    <property type="match status" value="1"/>
</dbReference>
<keyword evidence="4" id="KW-1185">Reference proteome</keyword>
<evidence type="ECO:0000259" key="2">
    <source>
        <dbReference type="PROSITE" id="PS51471"/>
    </source>
</evidence>
<dbReference type="InterPro" id="IPR005123">
    <property type="entry name" value="Oxoglu/Fe-dep_dioxygenase_dom"/>
</dbReference>
<gene>
    <name evidence="3" type="ORF">FB45DRAFT_1057193</name>
</gene>
<dbReference type="Pfam" id="PF14226">
    <property type="entry name" value="DIOX_N"/>
    <property type="match status" value="1"/>
</dbReference>
<accession>A0AAD7C231</accession>
<keyword evidence="1" id="KW-0408">Iron</keyword>
<sequence length="343" mass="38464">MSARYGSHPTIPIDELELAPLSTIAFHKLASGDAAEAQRLLDACATEGFFYLDLQGPHPSSKMVADHEALLDVMKTYFDQPHEVKMEDNIESVTDGFKPIGQFAGVNRNSRDCYETLRVSYNHVVQKSPDMPTTIQKNLPLMADFVSNSQFITQTILTRLSDALKLRGAARFENSHRDEKPSTTTLVLLHYPKNSDADYSGHNKHTDIGSLTLLFTPQWGLQLWSPIKSEKSWLWVEPRPGHAVINVGDSLRFLSGKRLMSCLHRVVPTSGAGTCQAEDRYSIAYFLRPESSVDFEDADGKSVSAKKWHDEKYVMYTEKHEEQDKSSMLTGGMEQILVNLLVA</sequence>
<evidence type="ECO:0000313" key="3">
    <source>
        <dbReference type="EMBL" id="KAJ7635340.1"/>
    </source>
</evidence>
<evidence type="ECO:0000313" key="4">
    <source>
        <dbReference type="Proteomes" id="UP001221142"/>
    </source>
</evidence>
<organism evidence="3 4">
    <name type="scientific">Roridomyces roridus</name>
    <dbReference type="NCBI Taxonomy" id="1738132"/>
    <lineage>
        <taxon>Eukaryota</taxon>
        <taxon>Fungi</taxon>
        <taxon>Dikarya</taxon>
        <taxon>Basidiomycota</taxon>
        <taxon>Agaricomycotina</taxon>
        <taxon>Agaricomycetes</taxon>
        <taxon>Agaricomycetidae</taxon>
        <taxon>Agaricales</taxon>
        <taxon>Marasmiineae</taxon>
        <taxon>Mycenaceae</taxon>
        <taxon>Roridomyces</taxon>
    </lineage>
</organism>
<dbReference type="PANTHER" id="PTHR47990">
    <property type="entry name" value="2-OXOGLUTARATE (2OG) AND FE(II)-DEPENDENT OXYGENASE SUPERFAMILY PROTEIN-RELATED"/>
    <property type="match status" value="1"/>
</dbReference>
<comment type="caution">
    <text evidence="3">The sequence shown here is derived from an EMBL/GenBank/DDBJ whole genome shotgun (WGS) entry which is preliminary data.</text>
</comment>
<dbReference type="GO" id="GO:0016491">
    <property type="term" value="F:oxidoreductase activity"/>
    <property type="evidence" value="ECO:0007669"/>
    <property type="project" value="UniProtKB-KW"/>
</dbReference>
<dbReference type="InterPro" id="IPR026992">
    <property type="entry name" value="DIOX_N"/>
</dbReference>
<dbReference type="Gene3D" id="2.60.120.330">
    <property type="entry name" value="B-lactam Antibiotic, Isopenicillin N Synthase, Chain"/>
    <property type="match status" value="1"/>
</dbReference>
<dbReference type="InterPro" id="IPR044861">
    <property type="entry name" value="IPNS-like_FE2OG_OXY"/>
</dbReference>